<feature type="transmembrane region" description="Helical" evidence="1">
    <location>
        <begin position="65"/>
        <end position="87"/>
    </location>
</feature>
<gene>
    <name evidence="2" type="ORF">P171DRAFT_481281</name>
</gene>
<sequence length="122" mass="13629">MAHIYRPWTPDLYVSGGAIDESQHCQQRTFAGLALPCWSDGTMPGLNFALHTYSREPGFKLAQKVAITLAHILNLMLTIVLASVTMLRLRRQSFPDSISIGQQSALSPAVKPLRSYAHEHRR</sequence>
<organism evidence="2 3">
    <name type="scientific">Karstenula rhodostoma CBS 690.94</name>
    <dbReference type="NCBI Taxonomy" id="1392251"/>
    <lineage>
        <taxon>Eukaryota</taxon>
        <taxon>Fungi</taxon>
        <taxon>Dikarya</taxon>
        <taxon>Ascomycota</taxon>
        <taxon>Pezizomycotina</taxon>
        <taxon>Dothideomycetes</taxon>
        <taxon>Pleosporomycetidae</taxon>
        <taxon>Pleosporales</taxon>
        <taxon>Massarineae</taxon>
        <taxon>Didymosphaeriaceae</taxon>
        <taxon>Karstenula</taxon>
    </lineage>
</organism>
<comment type="caution">
    <text evidence="2">The sequence shown here is derived from an EMBL/GenBank/DDBJ whole genome shotgun (WGS) entry which is preliminary data.</text>
</comment>
<protein>
    <submittedName>
        <fullName evidence="2">Uncharacterized protein</fullName>
    </submittedName>
</protein>
<evidence type="ECO:0000313" key="2">
    <source>
        <dbReference type="EMBL" id="KAF2448188.1"/>
    </source>
</evidence>
<keyword evidence="1" id="KW-0472">Membrane</keyword>
<reference evidence="2" key="1">
    <citation type="journal article" date="2020" name="Stud. Mycol.">
        <title>101 Dothideomycetes genomes: a test case for predicting lifestyles and emergence of pathogens.</title>
        <authorList>
            <person name="Haridas S."/>
            <person name="Albert R."/>
            <person name="Binder M."/>
            <person name="Bloem J."/>
            <person name="Labutti K."/>
            <person name="Salamov A."/>
            <person name="Andreopoulos B."/>
            <person name="Baker S."/>
            <person name="Barry K."/>
            <person name="Bills G."/>
            <person name="Bluhm B."/>
            <person name="Cannon C."/>
            <person name="Castanera R."/>
            <person name="Culley D."/>
            <person name="Daum C."/>
            <person name="Ezra D."/>
            <person name="Gonzalez J."/>
            <person name="Henrissat B."/>
            <person name="Kuo A."/>
            <person name="Liang C."/>
            <person name="Lipzen A."/>
            <person name="Lutzoni F."/>
            <person name="Magnuson J."/>
            <person name="Mondo S."/>
            <person name="Nolan M."/>
            <person name="Ohm R."/>
            <person name="Pangilinan J."/>
            <person name="Park H.-J."/>
            <person name="Ramirez L."/>
            <person name="Alfaro M."/>
            <person name="Sun H."/>
            <person name="Tritt A."/>
            <person name="Yoshinaga Y."/>
            <person name="Zwiers L.-H."/>
            <person name="Turgeon B."/>
            <person name="Goodwin S."/>
            <person name="Spatafora J."/>
            <person name="Crous P."/>
            <person name="Grigoriev I."/>
        </authorList>
    </citation>
    <scope>NUCLEOTIDE SEQUENCE</scope>
    <source>
        <strain evidence="2">CBS 690.94</strain>
    </source>
</reference>
<dbReference type="AlphaFoldDB" id="A0A9P4PS10"/>
<evidence type="ECO:0000313" key="3">
    <source>
        <dbReference type="Proteomes" id="UP000799764"/>
    </source>
</evidence>
<keyword evidence="3" id="KW-1185">Reference proteome</keyword>
<proteinExistence type="predicted"/>
<dbReference type="EMBL" id="MU001495">
    <property type="protein sequence ID" value="KAF2448188.1"/>
    <property type="molecule type" value="Genomic_DNA"/>
</dbReference>
<dbReference type="Proteomes" id="UP000799764">
    <property type="component" value="Unassembled WGS sequence"/>
</dbReference>
<accession>A0A9P4PS10</accession>
<evidence type="ECO:0000256" key="1">
    <source>
        <dbReference type="SAM" id="Phobius"/>
    </source>
</evidence>
<keyword evidence="1" id="KW-1133">Transmembrane helix</keyword>
<name>A0A9P4PS10_9PLEO</name>
<keyword evidence="1" id="KW-0812">Transmembrane</keyword>